<comment type="caution">
    <text evidence="1">The sequence shown here is derived from an EMBL/GenBank/DDBJ whole genome shotgun (WGS) entry which is preliminary data.</text>
</comment>
<gene>
    <name evidence="1" type="ORF">J4557_22710</name>
</gene>
<evidence type="ECO:0000313" key="1">
    <source>
        <dbReference type="EMBL" id="MBO2440344.1"/>
    </source>
</evidence>
<dbReference type="EMBL" id="JAGEOK010000014">
    <property type="protein sequence ID" value="MBO2440344.1"/>
    <property type="molecule type" value="Genomic_DNA"/>
</dbReference>
<keyword evidence="2" id="KW-1185">Reference proteome</keyword>
<reference evidence="1 2" key="1">
    <citation type="submission" date="2021-03" db="EMBL/GenBank/DDBJ databases">
        <authorList>
            <person name="Kanchanasin P."/>
            <person name="Saeng-In P."/>
            <person name="Phongsopitanun W."/>
            <person name="Yuki M."/>
            <person name="Kudo T."/>
            <person name="Ohkuma M."/>
            <person name="Tanasupawat S."/>
        </authorList>
    </citation>
    <scope>NUCLEOTIDE SEQUENCE [LARGE SCALE GENOMIC DNA]</scope>
    <source>
        <strain evidence="1 2">L46</strain>
    </source>
</reference>
<name>A0ABS3R261_9ACTN</name>
<dbReference type="RefSeq" id="WP_208268730.1">
    <property type="nucleotide sequence ID" value="NZ_BAAAGM010000074.1"/>
</dbReference>
<evidence type="ECO:0000313" key="2">
    <source>
        <dbReference type="Proteomes" id="UP000666915"/>
    </source>
</evidence>
<dbReference type="CDD" id="cd00093">
    <property type="entry name" value="HTH_XRE"/>
    <property type="match status" value="1"/>
</dbReference>
<proteinExistence type="predicted"/>
<accession>A0ABS3R261</accession>
<sequence length="436" mass="47656">MTSEQPRPSWAVRIQVEREARGWGKHEMARRLMQAAGLRQGSVANLARQILDHEKGRHFPREWAHAYAAAFGMEPDDLFPAPRTDGHDAVTAVTGTVKVPALDPRDDDVKRRAALQLIAAIGAGSVVPPGVIEELLSGIDHVLGRSEDVEEWERVVHEYGHRIYRQPFESIVPAVTADVVALGELLKQGRPPREQAGLLRVSAGLSGVLAEALGNLGEDRAARRTWHTARRAADASGDRMLRVWVRGRAAQWAGWASGSHHSVMTLVKDAERIAAGRPSSGLARAYAAGAYMAASHGDMATAHDTLDMLKRTFEHLPRGSGEQTILDFQESQLYWNEAYVHTIVGDERAGVAVDYAETLYPPTATAPIVNLRLMRAVDLVRRGEVREGTESAVASLQERPRPVMATRQLAEQVLATLPRSARGLSAARELRELAAA</sequence>
<protein>
    <submittedName>
        <fullName evidence="1">Helix-turn-helix transcriptional regulator</fullName>
    </submittedName>
</protein>
<dbReference type="InterPro" id="IPR001387">
    <property type="entry name" value="Cro/C1-type_HTH"/>
</dbReference>
<dbReference type="Proteomes" id="UP000666915">
    <property type="component" value="Unassembled WGS sequence"/>
</dbReference>
<organism evidence="1 2">
    <name type="scientific">Actinomadura nitritigenes</name>
    <dbReference type="NCBI Taxonomy" id="134602"/>
    <lineage>
        <taxon>Bacteria</taxon>
        <taxon>Bacillati</taxon>
        <taxon>Actinomycetota</taxon>
        <taxon>Actinomycetes</taxon>
        <taxon>Streptosporangiales</taxon>
        <taxon>Thermomonosporaceae</taxon>
        <taxon>Actinomadura</taxon>
    </lineage>
</organism>